<reference evidence="2 3" key="1">
    <citation type="submission" date="2021-05" db="EMBL/GenBank/DDBJ databases">
        <authorList>
            <person name="Zahm M."/>
            <person name="Klopp C."/>
            <person name="Cabau C."/>
            <person name="Kuhl H."/>
            <person name="Suciu R."/>
            <person name="Ciorpac M."/>
            <person name="Holostenco D."/>
            <person name="Gessner J."/>
            <person name="Wuertz S."/>
            <person name="Hohne C."/>
            <person name="Stock M."/>
            <person name="Gislard M."/>
            <person name="Lluch J."/>
            <person name="Milhes M."/>
            <person name="Lampietro C."/>
            <person name="Lopez Roques C."/>
            <person name="Donnadieu C."/>
            <person name="Du K."/>
            <person name="Schartl M."/>
            <person name="Guiguen Y."/>
        </authorList>
    </citation>
    <scope>NUCLEOTIDE SEQUENCE [LARGE SCALE GENOMIC DNA]</scope>
    <source>
        <strain evidence="2">Hh-F2</strain>
        <tissue evidence="2">Blood</tissue>
    </source>
</reference>
<comment type="caution">
    <text evidence="2">The sequence shown here is derived from an EMBL/GenBank/DDBJ whole genome shotgun (WGS) entry which is preliminary data.</text>
</comment>
<name>A0ABR0YPU3_HUSHU</name>
<protein>
    <submittedName>
        <fullName evidence="2">Bifunctional UDP-N-acetylglucosamine transferase and deubiquitinase ALG13</fullName>
    </submittedName>
</protein>
<dbReference type="Proteomes" id="UP001369086">
    <property type="component" value="Unassembled WGS sequence"/>
</dbReference>
<feature type="region of interest" description="Disordered" evidence="1">
    <location>
        <begin position="1"/>
        <end position="50"/>
    </location>
</feature>
<evidence type="ECO:0000313" key="2">
    <source>
        <dbReference type="EMBL" id="KAK6474615.1"/>
    </source>
</evidence>
<evidence type="ECO:0000313" key="3">
    <source>
        <dbReference type="Proteomes" id="UP001369086"/>
    </source>
</evidence>
<proteinExistence type="predicted"/>
<organism evidence="2 3">
    <name type="scientific">Huso huso</name>
    <name type="common">Beluga</name>
    <name type="synonym">Acipenser huso</name>
    <dbReference type="NCBI Taxonomy" id="61971"/>
    <lineage>
        <taxon>Eukaryota</taxon>
        <taxon>Metazoa</taxon>
        <taxon>Chordata</taxon>
        <taxon>Craniata</taxon>
        <taxon>Vertebrata</taxon>
        <taxon>Euteleostomi</taxon>
        <taxon>Actinopterygii</taxon>
        <taxon>Chondrostei</taxon>
        <taxon>Acipenseriformes</taxon>
        <taxon>Acipenseridae</taxon>
        <taxon>Huso</taxon>
    </lineage>
</organism>
<dbReference type="GO" id="GO:0016740">
    <property type="term" value="F:transferase activity"/>
    <property type="evidence" value="ECO:0007669"/>
    <property type="project" value="UniProtKB-KW"/>
</dbReference>
<dbReference type="EMBL" id="JAHFZB010000025">
    <property type="protein sequence ID" value="KAK6474615.1"/>
    <property type="molecule type" value="Genomic_DNA"/>
</dbReference>
<keyword evidence="3" id="KW-1185">Reference proteome</keyword>
<accession>A0ABR0YPU3</accession>
<evidence type="ECO:0000256" key="1">
    <source>
        <dbReference type="SAM" id="MobiDB-lite"/>
    </source>
</evidence>
<sequence>MVQQMYQQSPTEQYQGFSTAQPMTEQSLQQQYTDAGRSNDNWGLPEFPPNGFAPNVEAAPVSQGAVYYPVMTEHFNQQPLPTYAPCIPMEPAYHYVAPWPPVNQPHIHDTLCPTTVHQVNYVGSPTPPAYYVPQNM</sequence>
<feature type="compositionally biased region" description="Polar residues" evidence="1">
    <location>
        <begin position="1"/>
        <end position="41"/>
    </location>
</feature>
<gene>
    <name evidence="2" type="ORF">HHUSO_G25463</name>
</gene>
<keyword evidence="2" id="KW-0808">Transferase</keyword>